<keyword evidence="2" id="KW-1185">Reference proteome</keyword>
<dbReference type="Proteomes" id="UP000184731">
    <property type="component" value="Chromosome"/>
</dbReference>
<dbReference type="RefSeq" id="WP_148697479.1">
    <property type="nucleotide sequence ID" value="NZ_CP017834.1"/>
</dbReference>
<accession>A0A1L4D0M6</accession>
<dbReference type="AlphaFoldDB" id="A0A1L4D0M6"/>
<protein>
    <recommendedName>
        <fullName evidence="3">Entry exclusion lipoprotein TrbK</fullName>
    </recommendedName>
</protein>
<evidence type="ECO:0008006" key="3">
    <source>
        <dbReference type="Google" id="ProtNLM"/>
    </source>
</evidence>
<proteinExistence type="predicted"/>
<gene>
    <name evidence="1" type="ORF">AXG55_07390</name>
</gene>
<dbReference type="KEGG" id="saqi:AXG55_07390"/>
<dbReference type="OrthoDB" id="9906614at2"/>
<organism evidence="1 2">
    <name type="scientific">Silvanigrella aquatica</name>
    <dbReference type="NCBI Taxonomy" id="1915309"/>
    <lineage>
        <taxon>Bacteria</taxon>
        <taxon>Pseudomonadati</taxon>
        <taxon>Bdellovibrionota</taxon>
        <taxon>Oligoflexia</taxon>
        <taxon>Silvanigrellales</taxon>
        <taxon>Silvanigrellaceae</taxon>
        <taxon>Silvanigrella</taxon>
    </lineage>
</organism>
<dbReference type="PROSITE" id="PS51257">
    <property type="entry name" value="PROKAR_LIPOPROTEIN"/>
    <property type="match status" value="1"/>
</dbReference>
<dbReference type="STRING" id="1915309.AXG55_07390"/>
<dbReference type="EMBL" id="CP017834">
    <property type="protein sequence ID" value="APJ03738.1"/>
    <property type="molecule type" value="Genomic_DNA"/>
</dbReference>
<sequence>MKKISIIMTCCLVFGACTYNLDDKSPPKKSNEEVLDELCAKGNQQACNLADEFQKKKEERYQKIIKDSGLRSK</sequence>
<name>A0A1L4D0M6_9BACT</name>
<evidence type="ECO:0000313" key="1">
    <source>
        <dbReference type="EMBL" id="APJ03738.1"/>
    </source>
</evidence>
<reference evidence="1 2" key="1">
    <citation type="submission" date="2016-10" db="EMBL/GenBank/DDBJ databases">
        <title>Silvanigrella aquatica sp. nov., isolated from a freshwater lake located in the Black Forest, Germany, description of Silvanigrellaceae fam. nov., Silvanigrellales ord. nov., reclassification of the order Bdellovibrionales in the class Oligoflexia, reclassification of the families Bacteriovoracaceae and Halobacteriovoraceae in the new order Bacteriovoracales ord. nov., and reclassification of the family Pseudobacteriovoracaceae in the order Oligoflexiales.</title>
        <authorList>
            <person name="Hahn M.W."/>
            <person name="Schmidt J."/>
            <person name="Koll U."/>
            <person name="Rohde M."/>
            <person name="Verbag S."/>
            <person name="Pitt A."/>
            <person name="Nakai R."/>
            <person name="Naganuma T."/>
            <person name="Lang E."/>
        </authorList>
    </citation>
    <scope>NUCLEOTIDE SEQUENCE [LARGE SCALE GENOMIC DNA]</scope>
    <source>
        <strain evidence="1 2">MWH-Nonnen-W8red</strain>
    </source>
</reference>
<evidence type="ECO:0000313" key="2">
    <source>
        <dbReference type="Proteomes" id="UP000184731"/>
    </source>
</evidence>